<dbReference type="Gene3D" id="4.10.410.60">
    <property type="match status" value="1"/>
</dbReference>
<keyword evidence="2" id="KW-1185">Reference proteome</keyword>
<gene>
    <name evidence="1" type="primary">Contig8600.g9180</name>
    <name evidence="1" type="ORF">STYLEM_5182</name>
</gene>
<reference evidence="1 2" key="1">
    <citation type="submission" date="2014-06" db="EMBL/GenBank/DDBJ databases">
        <authorList>
            <person name="Swart Estienne"/>
        </authorList>
    </citation>
    <scope>NUCLEOTIDE SEQUENCE [LARGE SCALE GENOMIC DNA]</scope>
    <source>
        <strain evidence="1 2">130c</strain>
    </source>
</reference>
<accession>A0A078A3S8</accession>
<evidence type="ECO:0008006" key="3">
    <source>
        <dbReference type="Google" id="ProtNLM"/>
    </source>
</evidence>
<dbReference type="AlphaFoldDB" id="A0A078A3S8"/>
<dbReference type="OMA" id="HHRADIN"/>
<dbReference type="EMBL" id="CCKQ01005033">
    <property type="protein sequence ID" value="CDW76183.1"/>
    <property type="molecule type" value="Genomic_DNA"/>
</dbReference>
<organism evidence="1 2">
    <name type="scientific">Stylonychia lemnae</name>
    <name type="common">Ciliate</name>
    <dbReference type="NCBI Taxonomy" id="5949"/>
    <lineage>
        <taxon>Eukaryota</taxon>
        <taxon>Sar</taxon>
        <taxon>Alveolata</taxon>
        <taxon>Ciliophora</taxon>
        <taxon>Intramacronucleata</taxon>
        <taxon>Spirotrichea</taxon>
        <taxon>Stichotrichia</taxon>
        <taxon>Sporadotrichida</taxon>
        <taxon>Oxytrichidae</taxon>
        <taxon>Stylonychinae</taxon>
        <taxon>Stylonychia</taxon>
    </lineage>
</organism>
<sequence length="138" mass="16402">MMNSMNSFSQQYFMSSLLSAQRGFLTLNNKSSLLQTSTLTQVNERSFSIISRRTQKKYARTKKYKLKTKKAFQKRFRIGGSLRDRTFKFHALGFRHLNRNKTNKNLGRKRGRLLHHRADINKAKKYMPYFKSRKSTKL</sequence>
<dbReference type="InterPro" id="IPR037229">
    <property type="entry name" value="Ribosomal_bL35_sf"/>
</dbReference>
<name>A0A078A3S8_STYLE</name>
<dbReference type="Proteomes" id="UP000039865">
    <property type="component" value="Unassembled WGS sequence"/>
</dbReference>
<proteinExistence type="predicted"/>
<evidence type="ECO:0000313" key="2">
    <source>
        <dbReference type="Proteomes" id="UP000039865"/>
    </source>
</evidence>
<dbReference type="InParanoid" id="A0A078A3S8"/>
<evidence type="ECO:0000313" key="1">
    <source>
        <dbReference type="EMBL" id="CDW76183.1"/>
    </source>
</evidence>
<protein>
    <recommendedName>
        <fullName evidence="3">50S ribosomal protein L35</fullName>
    </recommendedName>
</protein>
<dbReference type="SUPFAM" id="SSF143034">
    <property type="entry name" value="L35p-like"/>
    <property type="match status" value="1"/>
</dbReference>